<feature type="region of interest" description="Disordered" evidence="2">
    <location>
        <begin position="789"/>
        <end position="814"/>
    </location>
</feature>
<gene>
    <name evidence="4" type="ORF">JG688_00006367</name>
</gene>
<keyword evidence="5" id="KW-1185">Reference proteome</keyword>
<dbReference type="EMBL" id="JAENGY010000276">
    <property type="protein sequence ID" value="KAG6967330.1"/>
    <property type="molecule type" value="Genomic_DNA"/>
</dbReference>
<comment type="similarity">
    <text evidence="1">Belongs to the complex I NDUFA12 subunit family.</text>
</comment>
<organism evidence="4 5">
    <name type="scientific">Phytophthora aleatoria</name>
    <dbReference type="NCBI Taxonomy" id="2496075"/>
    <lineage>
        <taxon>Eukaryota</taxon>
        <taxon>Sar</taxon>
        <taxon>Stramenopiles</taxon>
        <taxon>Oomycota</taxon>
        <taxon>Peronosporomycetes</taxon>
        <taxon>Peronosporales</taxon>
        <taxon>Peronosporaceae</taxon>
        <taxon>Phytophthora</taxon>
    </lineage>
</organism>
<protein>
    <recommendedName>
        <fullName evidence="3">SPIN90/Ldb17 leucine-rich domain-containing protein</fullName>
    </recommendedName>
</protein>
<dbReference type="Pfam" id="PF05071">
    <property type="entry name" value="NDUFA12"/>
    <property type="match status" value="1"/>
</dbReference>
<evidence type="ECO:0000259" key="3">
    <source>
        <dbReference type="Pfam" id="PF09431"/>
    </source>
</evidence>
<accession>A0A8J5IQS2</accession>
<dbReference type="GO" id="GO:0045271">
    <property type="term" value="C:respiratory chain complex I"/>
    <property type="evidence" value="ECO:0007669"/>
    <property type="project" value="InterPro"/>
</dbReference>
<dbReference type="InterPro" id="IPR007763">
    <property type="entry name" value="NDUFA12"/>
</dbReference>
<comment type="caution">
    <text evidence="4">The sequence shown here is derived from an EMBL/GenBank/DDBJ whole genome shotgun (WGS) entry which is preliminary data.</text>
</comment>
<name>A0A8J5IQS2_9STRA</name>
<dbReference type="PANTHER" id="PTHR28037:SF1">
    <property type="entry name" value="ALCOHOL O-ACETYLTRANSFERASE 1-RELATED"/>
    <property type="match status" value="1"/>
</dbReference>
<evidence type="ECO:0000313" key="5">
    <source>
        <dbReference type="Proteomes" id="UP000709295"/>
    </source>
</evidence>
<reference evidence="4" key="1">
    <citation type="submission" date="2021-01" db="EMBL/GenBank/DDBJ databases">
        <title>Phytophthora aleatoria, a newly-described species from Pinus radiata is distinct from Phytophthora cactorum isolates based on comparative genomics.</title>
        <authorList>
            <person name="Mcdougal R."/>
            <person name="Panda P."/>
            <person name="Williams N."/>
            <person name="Studholme D.J."/>
        </authorList>
    </citation>
    <scope>NUCLEOTIDE SEQUENCE</scope>
    <source>
        <strain evidence="4">NZFS 4037</strain>
    </source>
</reference>
<dbReference type="Pfam" id="PF09431">
    <property type="entry name" value="SPIN90_LRD"/>
    <property type="match status" value="1"/>
</dbReference>
<evidence type="ECO:0000256" key="2">
    <source>
        <dbReference type="SAM" id="MobiDB-lite"/>
    </source>
</evidence>
<dbReference type="InterPro" id="IPR018556">
    <property type="entry name" value="SPIN90/Ldb17_LRD"/>
</dbReference>
<proteinExistence type="inferred from homology"/>
<feature type="domain" description="SPIN90/Ldb17 leucine-rich" evidence="3">
    <location>
        <begin position="204"/>
        <end position="306"/>
    </location>
</feature>
<feature type="compositionally biased region" description="Basic and acidic residues" evidence="2">
    <location>
        <begin position="801"/>
        <end position="814"/>
    </location>
</feature>
<evidence type="ECO:0000256" key="1">
    <source>
        <dbReference type="ARBA" id="ARBA00007355"/>
    </source>
</evidence>
<sequence length="814" mass="92367">MGVDSPMDQSKNLELLARIERQLRVHPVSDNTSVKDVDVFVDDWAPPSAQTSHELWTLVLDVVFAPLWLRIRAAELLNVCCDMGESDSDDIVRINTQETHKLRAIVSSTCQALEELNATDAKQAEQLFTWFGFLERVLLATHSDVCVQVFQNSMYAGMLTKMLRLLSSCSTKVFAATTVCLGLFHDHEKKCGRSVLVGEVLRDMKDGREHLSGALLHVINSCGCPCPTERAVHLWNALQLFGDILADETASALVFVNDFKVLIDLVIRECADLPQEDITRLHYMELLERVLGSQLYLQTQMYRKRELWGLLESLLGAGAQEDSVMPKDIEECLSNTTIWICDQHDFVVPPVANPTSACFAQGDPECMRKALVKCKAEGVTFAGALVSAVVVAFYQATKSQPDFDPDQPFKFMVDLDYNMRRRVPHIAEEEHVGAFISFADLEWLANEGVDMKTTLFWDLARRSKKEIDENLRHKRMMATVTIIVDQFINAKTKTSFAEDVRMPNSLNSDANISNIGRYPYAREFPLTSEAGNKDKKRELTVKSLHVYNPIPHLAPSAIFFVSSVESFCYSIGEKVEICGSERSSLKKSMVVASGRHSVLALGGRLIQRQSVALTKTTQTRSFYTVFEKYLEANKRYGWKGTLWKLYNPGDVKFGRYVGEDENGFKYYEDPTEVYGQHRWTEYKVDSWDEVEGTLISPQWHLWMHHVTDSLPGEGGQLPENWEKCETVAHSDAPYVNHLGQNVPYYPNKTLYRSRGYNVGSLAIKADEPDQYYLQPGHLRRTRKRKPHYFADVDYNNPENSDESRADSLRPADIN</sequence>
<dbReference type="Proteomes" id="UP000709295">
    <property type="component" value="Unassembled WGS sequence"/>
</dbReference>
<evidence type="ECO:0000313" key="4">
    <source>
        <dbReference type="EMBL" id="KAG6967330.1"/>
    </source>
</evidence>
<dbReference type="InterPro" id="IPR052058">
    <property type="entry name" value="Alcohol_O-acetyltransferase"/>
</dbReference>
<dbReference type="AlphaFoldDB" id="A0A8J5IQS2"/>
<dbReference type="PANTHER" id="PTHR28037">
    <property type="entry name" value="ALCOHOL O-ACETYLTRANSFERASE 1-RELATED"/>
    <property type="match status" value="1"/>
</dbReference>